<evidence type="ECO:0000313" key="12">
    <source>
        <dbReference type="EMBL" id="RED43755.1"/>
    </source>
</evidence>
<dbReference type="InterPro" id="IPR050334">
    <property type="entry name" value="Molybdenum_import_ModC"/>
</dbReference>
<dbReference type="RefSeq" id="WP_115939477.1">
    <property type="nucleotide sequence ID" value="NZ_QRDW01000019.1"/>
</dbReference>
<dbReference type="PROSITE" id="PS50893">
    <property type="entry name" value="ABC_TRANSPORTER_2"/>
    <property type="match status" value="1"/>
</dbReference>
<evidence type="ECO:0000259" key="11">
    <source>
        <dbReference type="PROSITE" id="PS51866"/>
    </source>
</evidence>
<evidence type="ECO:0000256" key="6">
    <source>
        <dbReference type="ARBA" id="ARBA00022840"/>
    </source>
</evidence>
<reference evidence="12 13" key="1">
    <citation type="submission" date="2018-07" db="EMBL/GenBank/DDBJ databases">
        <title>Genomic Encyclopedia of Type Strains, Phase III (KMG-III): the genomes of soil and plant-associated and newly described type strains.</title>
        <authorList>
            <person name="Whitman W."/>
        </authorList>
    </citation>
    <scope>NUCLEOTIDE SEQUENCE [LARGE SCALE GENOMIC DNA]</scope>
    <source>
        <strain evidence="12 13">CECT 8488</strain>
    </source>
</reference>
<dbReference type="Pfam" id="PF00005">
    <property type="entry name" value="ABC_tran"/>
    <property type="match status" value="1"/>
</dbReference>
<dbReference type="InterPro" id="IPR003439">
    <property type="entry name" value="ABC_transporter-like_ATP-bd"/>
</dbReference>
<protein>
    <submittedName>
        <fullName evidence="12">Molybdate transport system ATP-binding protein</fullName>
    </submittedName>
</protein>
<dbReference type="PROSITE" id="PS51866">
    <property type="entry name" value="MOP"/>
    <property type="match status" value="1"/>
</dbReference>
<dbReference type="OrthoDB" id="9802264at2"/>
<evidence type="ECO:0000256" key="5">
    <source>
        <dbReference type="ARBA" id="ARBA00022741"/>
    </source>
</evidence>
<evidence type="ECO:0000256" key="8">
    <source>
        <dbReference type="ARBA" id="ARBA00023136"/>
    </source>
</evidence>
<proteinExistence type="predicted"/>
<dbReference type="InterPro" id="IPR011868">
    <property type="entry name" value="ModC_ABC_ATP-bd"/>
</dbReference>
<evidence type="ECO:0000256" key="3">
    <source>
        <dbReference type="ARBA" id="ARBA00022505"/>
    </source>
</evidence>
<evidence type="ECO:0000259" key="10">
    <source>
        <dbReference type="PROSITE" id="PS50893"/>
    </source>
</evidence>
<dbReference type="NCBIfam" id="TIGR02142">
    <property type="entry name" value="modC_ABC"/>
    <property type="match status" value="1"/>
</dbReference>
<sequence>MNFLSAKLKGRLQDFTLDAAFEIPASGITALFGPSGCGKTTILRCLAGLERLDGYVRLKDDVWQDQGYFRPPHKRAIGYVFQEASLFPHMTVKQNLSYGMANPDKVHLHETADLLGVRELLDRIPDRLSGGERQRVAIGRALLSKPDILLMDEPLSALDRAAKTAIIPYLERLHAGLSIPVLYVSHDHSEVERLADHMLVMDKGRVISNGPLDEMLTDCSLPLASSREATSILEAEITGFDDKNVISLLTVKGATLQVPGALGPVNSRCRLRIAASDVSLASTHPSQTTILNVLPARILAVHDLGNAQFNILCALGDEDGGRILARISRLSLARFGFETGQDIFVQIKGVSMV</sequence>
<dbReference type="GO" id="GO:0005524">
    <property type="term" value="F:ATP binding"/>
    <property type="evidence" value="ECO:0007669"/>
    <property type="project" value="UniProtKB-KW"/>
</dbReference>
<dbReference type="PANTHER" id="PTHR43514">
    <property type="entry name" value="ABC TRANSPORTER I FAMILY MEMBER 10"/>
    <property type="match status" value="1"/>
</dbReference>
<dbReference type="Gene3D" id="2.40.50.100">
    <property type="match status" value="1"/>
</dbReference>
<dbReference type="EMBL" id="QRDW01000019">
    <property type="protein sequence ID" value="RED43755.1"/>
    <property type="molecule type" value="Genomic_DNA"/>
</dbReference>
<dbReference type="SUPFAM" id="SSF50331">
    <property type="entry name" value="MOP-like"/>
    <property type="match status" value="1"/>
</dbReference>
<dbReference type="SUPFAM" id="SSF52540">
    <property type="entry name" value="P-loop containing nucleoside triphosphate hydrolases"/>
    <property type="match status" value="1"/>
</dbReference>
<keyword evidence="8" id="KW-0472">Membrane</keyword>
<gene>
    <name evidence="12" type="ORF">DFP90_1199</name>
</gene>
<dbReference type="PANTHER" id="PTHR43514:SF10">
    <property type="entry name" value="MOLYBDENUM IMPORT ATP-BINDING PROTEIN MODC 2"/>
    <property type="match status" value="1"/>
</dbReference>
<dbReference type="InterPro" id="IPR005116">
    <property type="entry name" value="Transp-assoc_OB_typ1"/>
</dbReference>
<dbReference type="Proteomes" id="UP000256845">
    <property type="component" value="Unassembled WGS sequence"/>
</dbReference>
<accession>A0A3D9H2P3</accession>
<dbReference type="Pfam" id="PF03459">
    <property type="entry name" value="TOBE"/>
    <property type="match status" value="1"/>
</dbReference>
<name>A0A3D9H2P3_9PROT</name>
<feature type="domain" description="ABC transporter" evidence="10">
    <location>
        <begin position="1"/>
        <end position="228"/>
    </location>
</feature>
<dbReference type="InterPro" id="IPR003593">
    <property type="entry name" value="AAA+_ATPase"/>
</dbReference>
<evidence type="ECO:0000256" key="9">
    <source>
        <dbReference type="PROSITE-ProRule" id="PRU01213"/>
    </source>
</evidence>
<organism evidence="12 13">
    <name type="scientific">Aestuariispira insulae</name>
    <dbReference type="NCBI Taxonomy" id="1461337"/>
    <lineage>
        <taxon>Bacteria</taxon>
        <taxon>Pseudomonadati</taxon>
        <taxon>Pseudomonadota</taxon>
        <taxon>Alphaproteobacteria</taxon>
        <taxon>Rhodospirillales</taxon>
        <taxon>Kiloniellaceae</taxon>
        <taxon>Aestuariispira</taxon>
    </lineage>
</organism>
<comment type="caution">
    <text evidence="12">The sequence shown here is derived from an EMBL/GenBank/DDBJ whole genome shotgun (WGS) entry which is preliminary data.</text>
</comment>
<dbReference type="InterPro" id="IPR004606">
    <property type="entry name" value="Mop_domain"/>
</dbReference>
<dbReference type="Gene3D" id="3.40.50.300">
    <property type="entry name" value="P-loop containing nucleotide triphosphate hydrolases"/>
    <property type="match status" value="1"/>
</dbReference>
<evidence type="ECO:0000256" key="1">
    <source>
        <dbReference type="ARBA" id="ARBA00022448"/>
    </source>
</evidence>
<dbReference type="GO" id="GO:0016887">
    <property type="term" value="F:ATP hydrolysis activity"/>
    <property type="evidence" value="ECO:0007669"/>
    <property type="project" value="InterPro"/>
</dbReference>
<dbReference type="GO" id="GO:0140359">
    <property type="term" value="F:ABC-type transporter activity"/>
    <property type="evidence" value="ECO:0007669"/>
    <property type="project" value="InterPro"/>
</dbReference>
<dbReference type="SMART" id="SM00382">
    <property type="entry name" value="AAA"/>
    <property type="match status" value="1"/>
</dbReference>
<dbReference type="GO" id="GO:0015098">
    <property type="term" value="F:molybdate ion transmembrane transporter activity"/>
    <property type="evidence" value="ECO:0007669"/>
    <property type="project" value="InterPro"/>
</dbReference>
<keyword evidence="2" id="KW-1003">Cell membrane</keyword>
<dbReference type="InterPro" id="IPR008995">
    <property type="entry name" value="Mo/tungstate-bd_C_term_dom"/>
</dbReference>
<evidence type="ECO:0000256" key="4">
    <source>
        <dbReference type="ARBA" id="ARBA00022519"/>
    </source>
</evidence>
<dbReference type="InterPro" id="IPR027417">
    <property type="entry name" value="P-loop_NTPase"/>
</dbReference>
<keyword evidence="1" id="KW-0813">Transport</keyword>
<dbReference type="GO" id="GO:0016020">
    <property type="term" value="C:membrane"/>
    <property type="evidence" value="ECO:0007669"/>
    <property type="project" value="InterPro"/>
</dbReference>
<keyword evidence="5" id="KW-0547">Nucleotide-binding</keyword>
<evidence type="ECO:0000256" key="7">
    <source>
        <dbReference type="ARBA" id="ARBA00022967"/>
    </source>
</evidence>
<keyword evidence="6 12" id="KW-0067">ATP-binding</keyword>
<keyword evidence="3 9" id="KW-0500">Molybdenum</keyword>
<keyword evidence="4" id="KW-0997">Cell inner membrane</keyword>
<dbReference type="AlphaFoldDB" id="A0A3D9H2P3"/>
<dbReference type="InterPro" id="IPR017871">
    <property type="entry name" value="ABC_transporter-like_CS"/>
</dbReference>
<dbReference type="PROSITE" id="PS00211">
    <property type="entry name" value="ABC_TRANSPORTER_1"/>
    <property type="match status" value="1"/>
</dbReference>
<evidence type="ECO:0000256" key="2">
    <source>
        <dbReference type="ARBA" id="ARBA00022475"/>
    </source>
</evidence>
<keyword evidence="13" id="KW-1185">Reference proteome</keyword>
<feature type="domain" description="Mop" evidence="11">
    <location>
        <begin position="287"/>
        <end position="353"/>
    </location>
</feature>
<evidence type="ECO:0000313" key="13">
    <source>
        <dbReference type="Proteomes" id="UP000256845"/>
    </source>
</evidence>
<keyword evidence="7" id="KW-1278">Translocase</keyword>